<name>A0DUI1_PARTE</name>
<keyword evidence="3" id="KW-0808">Transferase</keyword>
<dbReference type="PANTHER" id="PTHR43807:SF20">
    <property type="entry name" value="FI04487P"/>
    <property type="match status" value="1"/>
</dbReference>
<evidence type="ECO:0000313" key="5">
    <source>
        <dbReference type="EMBL" id="CAK86698.1"/>
    </source>
</evidence>
<dbReference type="STRING" id="5888.A0DUI1"/>
<keyword evidence="2" id="KW-0032">Aminotransferase</keyword>
<dbReference type="RefSeq" id="XP_001454095.1">
    <property type="nucleotide sequence ID" value="XM_001454058.1"/>
</dbReference>
<dbReference type="GeneID" id="5039880"/>
<dbReference type="EMBL" id="CT868585">
    <property type="protein sequence ID" value="CAK86698.1"/>
    <property type="molecule type" value="Genomic_DNA"/>
</dbReference>
<evidence type="ECO:0000256" key="1">
    <source>
        <dbReference type="ARBA" id="ARBA00001933"/>
    </source>
</evidence>
<dbReference type="Gene3D" id="3.40.640.10">
    <property type="entry name" value="Type I PLP-dependent aspartate aminotransferase-like (Major domain)"/>
    <property type="match status" value="1"/>
</dbReference>
<dbReference type="InParanoid" id="A0DUI1"/>
<dbReference type="InterPro" id="IPR015424">
    <property type="entry name" value="PyrdxlP-dep_Trfase"/>
</dbReference>
<dbReference type="InterPro" id="IPR051326">
    <property type="entry name" value="Kynurenine-oxoglutarate_AT"/>
</dbReference>
<dbReference type="AlphaFoldDB" id="A0DUI1"/>
<dbReference type="HOGENOM" id="CLU_1664104_0_0_1"/>
<reference evidence="5 6" key="1">
    <citation type="journal article" date="2006" name="Nature">
        <title>Global trends of whole-genome duplications revealed by the ciliate Paramecium tetraurelia.</title>
        <authorList>
            <consortium name="Genoscope"/>
            <person name="Aury J.-M."/>
            <person name="Jaillon O."/>
            <person name="Duret L."/>
            <person name="Noel B."/>
            <person name="Jubin C."/>
            <person name="Porcel B.M."/>
            <person name="Segurens B."/>
            <person name="Daubin V."/>
            <person name="Anthouard V."/>
            <person name="Aiach N."/>
            <person name="Arnaiz O."/>
            <person name="Billaut A."/>
            <person name="Beisson J."/>
            <person name="Blanc I."/>
            <person name="Bouhouche K."/>
            <person name="Camara F."/>
            <person name="Duharcourt S."/>
            <person name="Guigo R."/>
            <person name="Gogendeau D."/>
            <person name="Katinka M."/>
            <person name="Keller A.-M."/>
            <person name="Kissmehl R."/>
            <person name="Klotz C."/>
            <person name="Koll F."/>
            <person name="Le Moue A."/>
            <person name="Lepere C."/>
            <person name="Malinsky S."/>
            <person name="Nowacki M."/>
            <person name="Nowak J.K."/>
            <person name="Plattner H."/>
            <person name="Poulain J."/>
            <person name="Ruiz F."/>
            <person name="Serrano V."/>
            <person name="Zagulski M."/>
            <person name="Dessen P."/>
            <person name="Betermier M."/>
            <person name="Weissenbach J."/>
            <person name="Scarpelli C."/>
            <person name="Schachter V."/>
            <person name="Sperling L."/>
            <person name="Meyer E."/>
            <person name="Cohen J."/>
            <person name="Wincker P."/>
        </authorList>
    </citation>
    <scope>NUCLEOTIDE SEQUENCE [LARGE SCALE GENOMIC DNA]</scope>
    <source>
        <strain evidence="5 6">Stock d4-2</strain>
    </source>
</reference>
<sequence length="159" mass="18382">MQDNTIANPMVPYLQLQMYAKFTQLDTCANMEQGFPNFRPPQFLRQAIKVEALTESLQYTQTAGHLRLLKAASDFYEKHMGIKVDTAKRQLQVLGQNQFQHVFSRLSLIQTMKSYILTVLLVLIVEISKDFYRPLIELQGLSSIKIQSIKQQAQFIEQI</sequence>
<comment type="cofactor">
    <cofactor evidence="1">
        <name>pyridoxal 5'-phosphate</name>
        <dbReference type="ChEBI" id="CHEBI:597326"/>
    </cofactor>
</comment>
<proteinExistence type="predicted"/>
<keyword evidence="6" id="KW-1185">Reference proteome</keyword>
<organism evidence="5 6">
    <name type="scientific">Paramecium tetraurelia</name>
    <dbReference type="NCBI Taxonomy" id="5888"/>
    <lineage>
        <taxon>Eukaryota</taxon>
        <taxon>Sar</taxon>
        <taxon>Alveolata</taxon>
        <taxon>Ciliophora</taxon>
        <taxon>Intramacronucleata</taxon>
        <taxon>Oligohymenophorea</taxon>
        <taxon>Peniculida</taxon>
        <taxon>Parameciidae</taxon>
        <taxon>Paramecium</taxon>
    </lineage>
</organism>
<evidence type="ECO:0000256" key="2">
    <source>
        <dbReference type="ARBA" id="ARBA00022576"/>
    </source>
</evidence>
<evidence type="ECO:0000313" key="6">
    <source>
        <dbReference type="Proteomes" id="UP000000600"/>
    </source>
</evidence>
<dbReference type="InterPro" id="IPR015421">
    <property type="entry name" value="PyrdxlP-dep_Trfase_major"/>
</dbReference>
<dbReference type="PANTHER" id="PTHR43807">
    <property type="entry name" value="FI04487P"/>
    <property type="match status" value="1"/>
</dbReference>
<keyword evidence="4" id="KW-0663">Pyridoxal phosphate</keyword>
<dbReference type="Proteomes" id="UP000000600">
    <property type="component" value="Unassembled WGS sequence"/>
</dbReference>
<dbReference type="SUPFAM" id="SSF53383">
    <property type="entry name" value="PLP-dependent transferases"/>
    <property type="match status" value="1"/>
</dbReference>
<dbReference type="InterPro" id="IPR015422">
    <property type="entry name" value="PyrdxlP-dep_Trfase_small"/>
</dbReference>
<dbReference type="KEGG" id="ptm:GSPATT00020370001"/>
<dbReference type="Gene3D" id="3.90.1150.10">
    <property type="entry name" value="Aspartate Aminotransferase, domain 1"/>
    <property type="match status" value="1"/>
</dbReference>
<protein>
    <submittedName>
        <fullName evidence="5">Uncharacterized protein</fullName>
    </submittedName>
</protein>
<gene>
    <name evidence="5" type="ORF">GSPATT00020370001</name>
</gene>
<accession>A0DUI1</accession>
<dbReference type="OrthoDB" id="2414662at2759"/>
<evidence type="ECO:0000256" key="4">
    <source>
        <dbReference type="ARBA" id="ARBA00022898"/>
    </source>
</evidence>
<evidence type="ECO:0000256" key="3">
    <source>
        <dbReference type="ARBA" id="ARBA00022679"/>
    </source>
</evidence>
<dbReference type="GO" id="GO:0008483">
    <property type="term" value="F:transaminase activity"/>
    <property type="evidence" value="ECO:0007669"/>
    <property type="project" value="UniProtKB-KW"/>
</dbReference>